<organism evidence="9 10">
    <name type="scientific">Saccharicrinis carchari</name>
    <dbReference type="NCBI Taxonomy" id="1168039"/>
    <lineage>
        <taxon>Bacteria</taxon>
        <taxon>Pseudomonadati</taxon>
        <taxon>Bacteroidota</taxon>
        <taxon>Bacteroidia</taxon>
        <taxon>Marinilabiliales</taxon>
        <taxon>Marinilabiliaceae</taxon>
        <taxon>Saccharicrinis</taxon>
    </lineage>
</organism>
<accession>A0A521C5S0</accession>
<keyword evidence="3" id="KW-0378">Hydrolase</keyword>
<dbReference type="InterPro" id="IPR002562">
    <property type="entry name" value="3'-5'_exonuclease_dom"/>
</dbReference>
<dbReference type="RefSeq" id="WP_142532643.1">
    <property type="nucleotide sequence ID" value="NZ_FXTB01000002.1"/>
</dbReference>
<dbReference type="GO" id="GO:0006139">
    <property type="term" value="P:nucleobase-containing compound metabolic process"/>
    <property type="evidence" value="ECO:0007669"/>
    <property type="project" value="InterPro"/>
</dbReference>
<keyword evidence="2" id="KW-0479">Metal-binding</keyword>
<dbReference type="GO" id="GO:0008408">
    <property type="term" value="F:3'-5' exonuclease activity"/>
    <property type="evidence" value="ECO:0007669"/>
    <property type="project" value="InterPro"/>
</dbReference>
<reference evidence="9 10" key="1">
    <citation type="submission" date="2017-05" db="EMBL/GenBank/DDBJ databases">
        <authorList>
            <person name="Varghese N."/>
            <person name="Submissions S."/>
        </authorList>
    </citation>
    <scope>NUCLEOTIDE SEQUENCE [LARGE SCALE GENOMIC DNA]</scope>
    <source>
        <strain evidence="9 10">DSM 27040</strain>
    </source>
</reference>
<name>A0A521C5S0_SACCC</name>
<dbReference type="InterPro" id="IPR012337">
    <property type="entry name" value="RNaseH-like_sf"/>
</dbReference>
<sequence>MEKESNWINNKISKEALSDLPLKHYTGEIVVVEDEQGISKVIEEINGEKVLGFDTETRPSFKKGQTNLISLIQLSTKKSTFLIRTNKTGLSGQLLQLLSNPNVKKVGVGIRDDIRGLQKIKDFTPAGFVELQTMALDKGLKDFSLKKLAGILLEIRVSKRQRLSNWEADELSEAQMVYAATDSWVALKIFKKLDALDQNRVVDVETDNEAKA</sequence>
<dbReference type="Gene3D" id="3.30.420.10">
    <property type="entry name" value="Ribonuclease H-like superfamily/Ribonuclease H"/>
    <property type="match status" value="1"/>
</dbReference>
<dbReference type="SUPFAM" id="SSF53098">
    <property type="entry name" value="Ribonuclease H-like"/>
    <property type="match status" value="1"/>
</dbReference>
<evidence type="ECO:0000256" key="2">
    <source>
        <dbReference type="ARBA" id="ARBA00022723"/>
    </source>
</evidence>
<evidence type="ECO:0000313" key="9">
    <source>
        <dbReference type="EMBL" id="SMO54020.1"/>
    </source>
</evidence>
<keyword evidence="5" id="KW-0460">Magnesium</keyword>
<evidence type="ECO:0000259" key="8">
    <source>
        <dbReference type="SMART" id="SM00474"/>
    </source>
</evidence>
<keyword evidence="4 9" id="KW-0269">Exonuclease</keyword>
<evidence type="ECO:0000256" key="3">
    <source>
        <dbReference type="ARBA" id="ARBA00022801"/>
    </source>
</evidence>
<dbReference type="GO" id="GO:0003676">
    <property type="term" value="F:nucleic acid binding"/>
    <property type="evidence" value="ECO:0007669"/>
    <property type="project" value="InterPro"/>
</dbReference>
<dbReference type="InterPro" id="IPR051132">
    <property type="entry name" value="3-5_Exonuclease_domain"/>
</dbReference>
<dbReference type="EMBL" id="FXTB01000002">
    <property type="protein sequence ID" value="SMO54020.1"/>
    <property type="molecule type" value="Genomic_DNA"/>
</dbReference>
<evidence type="ECO:0000256" key="6">
    <source>
        <dbReference type="ARBA" id="ARBA00040531"/>
    </source>
</evidence>
<protein>
    <recommendedName>
        <fullName evidence="6">3'-5' exonuclease</fullName>
    </recommendedName>
    <alternativeName>
        <fullName evidence="7">Werner Syndrome-like exonuclease</fullName>
    </alternativeName>
</protein>
<dbReference type="Proteomes" id="UP000319040">
    <property type="component" value="Unassembled WGS sequence"/>
</dbReference>
<evidence type="ECO:0000256" key="5">
    <source>
        <dbReference type="ARBA" id="ARBA00022842"/>
    </source>
</evidence>
<dbReference type="OrthoDB" id="9793333at2"/>
<dbReference type="GO" id="GO:0046872">
    <property type="term" value="F:metal ion binding"/>
    <property type="evidence" value="ECO:0007669"/>
    <property type="project" value="UniProtKB-KW"/>
</dbReference>
<dbReference type="AlphaFoldDB" id="A0A521C5S0"/>
<dbReference type="SMART" id="SM00474">
    <property type="entry name" value="35EXOc"/>
    <property type="match status" value="1"/>
</dbReference>
<proteinExistence type="predicted"/>
<feature type="domain" description="3'-5' exonuclease" evidence="8">
    <location>
        <begin position="29"/>
        <end position="198"/>
    </location>
</feature>
<keyword evidence="10" id="KW-1185">Reference proteome</keyword>
<dbReference type="PANTHER" id="PTHR13620">
    <property type="entry name" value="3-5 EXONUCLEASE"/>
    <property type="match status" value="1"/>
</dbReference>
<dbReference type="PANTHER" id="PTHR13620:SF109">
    <property type="entry name" value="3'-5' EXONUCLEASE"/>
    <property type="match status" value="1"/>
</dbReference>
<keyword evidence="1" id="KW-0540">Nuclease</keyword>
<evidence type="ECO:0000313" key="10">
    <source>
        <dbReference type="Proteomes" id="UP000319040"/>
    </source>
</evidence>
<dbReference type="InterPro" id="IPR036397">
    <property type="entry name" value="RNaseH_sf"/>
</dbReference>
<evidence type="ECO:0000256" key="1">
    <source>
        <dbReference type="ARBA" id="ARBA00022722"/>
    </source>
</evidence>
<evidence type="ECO:0000256" key="4">
    <source>
        <dbReference type="ARBA" id="ARBA00022839"/>
    </source>
</evidence>
<dbReference type="Pfam" id="PF01612">
    <property type="entry name" value="DNA_pol_A_exo1"/>
    <property type="match status" value="1"/>
</dbReference>
<gene>
    <name evidence="9" type="ORF">SAMN06265379_102354</name>
</gene>
<evidence type="ECO:0000256" key="7">
    <source>
        <dbReference type="ARBA" id="ARBA00042761"/>
    </source>
</evidence>
<dbReference type="CDD" id="cd06141">
    <property type="entry name" value="WRN_exo"/>
    <property type="match status" value="1"/>
</dbReference>